<dbReference type="AlphaFoldDB" id="A0A6J7M814"/>
<organism evidence="2">
    <name type="scientific">freshwater metagenome</name>
    <dbReference type="NCBI Taxonomy" id="449393"/>
    <lineage>
        <taxon>unclassified sequences</taxon>
        <taxon>metagenomes</taxon>
        <taxon>ecological metagenomes</taxon>
    </lineage>
</organism>
<dbReference type="EMBL" id="CAFBNE010000269">
    <property type="protein sequence ID" value="CAB4976238.1"/>
    <property type="molecule type" value="Genomic_DNA"/>
</dbReference>
<feature type="compositionally biased region" description="Basic and acidic residues" evidence="1">
    <location>
        <begin position="87"/>
        <end position="96"/>
    </location>
</feature>
<feature type="region of interest" description="Disordered" evidence="1">
    <location>
        <begin position="87"/>
        <end position="121"/>
    </location>
</feature>
<name>A0A6J7M814_9ZZZZ</name>
<gene>
    <name evidence="2" type="ORF">UFOPK3772_03704</name>
</gene>
<protein>
    <submittedName>
        <fullName evidence="2">Unannotated protein</fullName>
    </submittedName>
</protein>
<sequence length="121" mass="13510">MVMLPGWLPLLLAVGYLAPARAAFALRGRSATRPGLLLRNSITIRKAGDELEDVPGMLECDTVAHCGPTLQGEFARTLTMNEMRGDRHEHGLDRMRLHPRATHRSGSWRPWRSSARNSRSP</sequence>
<accession>A0A6J7M814</accession>
<reference evidence="2" key="1">
    <citation type="submission" date="2020-05" db="EMBL/GenBank/DDBJ databases">
        <authorList>
            <person name="Chiriac C."/>
            <person name="Salcher M."/>
            <person name="Ghai R."/>
            <person name="Kavagutti S V."/>
        </authorList>
    </citation>
    <scope>NUCLEOTIDE SEQUENCE</scope>
</reference>
<evidence type="ECO:0000313" key="2">
    <source>
        <dbReference type="EMBL" id="CAB4976238.1"/>
    </source>
</evidence>
<proteinExistence type="predicted"/>
<evidence type="ECO:0000256" key="1">
    <source>
        <dbReference type="SAM" id="MobiDB-lite"/>
    </source>
</evidence>